<dbReference type="Pfam" id="PF13620">
    <property type="entry name" value="CarboxypepD_reg"/>
    <property type="match status" value="1"/>
</dbReference>
<dbReference type="AlphaFoldDB" id="A0A0F9RYD3"/>
<dbReference type="Gene3D" id="2.60.40.1120">
    <property type="entry name" value="Carboxypeptidase-like, regulatory domain"/>
    <property type="match status" value="1"/>
</dbReference>
<reference evidence="1" key="1">
    <citation type="journal article" date="2015" name="Nature">
        <title>Complex archaea that bridge the gap between prokaryotes and eukaryotes.</title>
        <authorList>
            <person name="Spang A."/>
            <person name="Saw J.H."/>
            <person name="Jorgensen S.L."/>
            <person name="Zaremba-Niedzwiedzka K."/>
            <person name="Martijn J."/>
            <person name="Lind A.E."/>
            <person name="van Eijk R."/>
            <person name="Schleper C."/>
            <person name="Guy L."/>
            <person name="Ettema T.J."/>
        </authorList>
    </citation>
    <scope>NUCLEOTIDE SEQUENCE</scope>
</reference>
<proteinExistence type="predicted"/>
<gene>
    <name evidence="1" type="ORF">LCGC14_0917770</name>
</gene>
<accession>A0A0F9RYD3</accession>
<evidence type="ECO:0000313" key="1">
    <source>
        <dbReference type="EMBL" id="KKN22193.1"/>
    </source>
</evidence>
<comment type="caution">
    <text evidence="1">The sequence shown here is derived from an EMBL/GenBank/DDBJ whole genome shotgun (WGS) entry which is preliminary data.</text>
</comment>
<organism evidence="1">
    <name type="scientific">marine sediment metagenome</name>
    <dbReference type="NCBI Taxonomy" id="412755"/>
    <lineage>
        <taxon>unclassified sequences</taxon>
        <taxon>metagenomes</taxon>
        <taxon>ecological metagenomes</taxon>
    </lineage>
</organism>
<evidence type="ECO:0008006" key="2">
    <source>
        <dbReference type="Google" id="ProtNLM"/>
    </source>
</evidence>
<dbReference type="SUPFAM" id="SSF49464">
    <property type="entry name" value="Carboxypeptidase regulatory domain-like"/>
    <property type="match status" value="1"/>
</dbReference>
<name>A0A0F9RYD3_9ZZZZ</name>
<protein>
    <recommendedName>
        <fullName evidence="2">TonB-dependent receptor plug domain-containing protein</fullName>
    </recommendedName>
</protein>
<sequence>MKEFKRVIVLVLALGLLWSMSYSQSKVTGALEGTVVDDEESALPGVEIKLSSPDMMGGSRSRVTDADGKFRFIGLLPGTYALEAGLQGFTPQRREDIRLFVGQTLIVDFVLQIGTLQEAITVTGTAPLIDV</sequence>
<dbReference type="InterPro" id="IPR008969">
    <property type="entry name" value="CarboxyPept-like_regulatory"/>
</dbReference>
<dbReference type="EMBL" id="LAZR01003085">
    <property type="protein sequence ID" value="KKN22193.1"/>
    <property type="molecule type" value="Genomic_DNA"/>
</dbReference>
<feature type="non-terminal residue" evidence="1">
    <location>
        <position position="131"/>
    </location>
</feature>